<dbReference type="PROSITE" id="PS50090">
    <property type="entry name" value="MYB_LIKE"/>
    <property type="match status" value="1"/>
</dbReference>
<evidence type="ECO:0000256" key="1">
    <source>
        <dbReference type="SAM" id="MobiDB-lite"/>
    </source>
</evidence>
<dbReference type="CDD" id="cd00167">
    <property type="entry name" value="SANT"/>
    <property type="match status" value="1"/>
</dbReference>
<dbReference type="InterPro" id="IPR017930">
    <property type="entry name" value="Myb_dom"/>
</dbReference>
<organism evidence="4 5">
    <name type="scientific">Apiospora saccharicola</name>
    <dbReference type="NCBI Taxonomy" id="335842"/>
    <lineage>
        <taxon>Eukaryota</taxon>
        <taxon>Fungi</taxon>
        <taxon>Dikarya</taxon>
        <taxon>Ascomycota</taxon>
        <taxon>Pezizomycotina</taxon>
        <taxon>Sordariomycetes</taxon>
        <taxon>Xylariomycetidae</taxon>
        <taxon>Amphisphaeriales</taxon>
        <taxon>Apiosporaceae</taxon>
        <taxon>Apiospora</taxon>
    </lineage>
</organism>
<evidence type="ECO:0000259" key="2">
    <source>
        <dbReference type="PROSITE" id="PS50090"/>
    </source>
</evidence>
<evidence type="ECO:0008006" key="6">
    <source>
        <dbReference type="Google" id="ProtNLM"/>
    </source>
</evidence>
<feature type="region of interest" description="Disordered" evidence="1">
    <location>
        <begin position="347"/>
        <end position="399"/>
    </location>
</feature>
<keyword evidence="5" id="KW-1185">Reference proteome</keyword>
<name>A0ABR1W1R7_9PEZI</name>
<dbReference type="Gene3D" id="1.10.10.60">
    <property type="entry name" value="Homeodomain-like"/>
    <property type="match status" value="1"/>
</dbReference>
<dbReference type="SUPFAM" id="SSF46689">
    <property type="entry name" value="Homeodomain-like"/>
    <property type="match status" value="1"/>
</dbReference>
<dbReference type="PANTHER" id="PTHR23246:SF24">
    <property type="entry name" value="MYB DNA-BINDING DOMAIN-CONTAINING PROTEIN"/>
    <property type="match status" value="1"/>
</dbReference>
<gene>
    <name evidence="4" type="ORF">PG996_003615</name>
</gene>
<proteinExistence type="predicted"/>
<dbReference type="InterPro" id="IPR009057">
    <property type="entry name" value="Homeodomain-like_sf"/>
</dbReference>
<feature type="region of interest" description="Disordered" evidence="1">
    <location>
        <begin position="479"/>
        <end position="518"/>
    </location>
</feature>
<dbReference type="Pfam" id="PF00249">
    <property type="entry name" value="Myb_DNA-binding"/>
    <property type="match status" value="1"/>
</dbReference>
<evidence type="ECO:0000259" key="3">
    <source>
        <dbReference type="PROSITE" id="PS51294"/>
    </source>
</evidence>
<comment type="caution">
    <text evidence="4">The sequence shown here is derived from an EMBL/GenBank/DDBJ whole genome shotgun (WGS) entry which is preliminary data.</text>
</comment>
<dbReference type="InterPro" id="IPR001005">
    <property type="entry name" value="SANT/Myb"/>
</dbReference>
<dbReference type="SMART" id="SM00717">
    <property type="entry name" value="SANT"/>
    <property type="match status" value="1"/>
</dbReference>
<accession>A0ABR1W1R7</accession>
<protein>
    <recommendedName>
        <fullName evidence="6">MYB DNA-binding domain-containing protein</fullName>
    </recommendedName>
</protein>
<feature type="compositionally biased region" description="Basic and acidic residues" evidence="1">
    <location>
        <begin position="390"/>
        <end position="399"/>
    </location>
</feature>
<sequence>MSNDKVTLARKTLEKVCVEPFTDTLIGPRVAWRAPNHVDIFPNATHTGLIQDLCTRGASSSFTFPNHEAPQRSITRLIFGPRLTPSDQSALPLPPTLSAYSTAPISAGQPPLPAAATATTHTTYYHHHCYCFPLLPLLPLHLLLELLFRKIQTATVDIASLLKGPDSYESSVSPPQHHRAASVPTTVAATASAVPIGPPVYAAPRLEPGPGMGVPARRIMAPHAAESPAKKQSKWSAEEDALIIELRGNGMKWEDISKRLPGRSAISCRLHYQNYLERRSEWDEERKNKLARLYERFKPEMWAKVAEEMAIPWRAAEAMHWQLGENDMARRAGVVPFALSAVNLDSAQARGPPRGHSHSHSQGSLPRDMVGPTRGYGRTPSIPQPRPIVTRKESMPPHMPAHLEHGPGGYDYPPPGGPLAPIQSQSQQRPGMLPGLAELTTGVSPYSTPAYSIGIPSVSPAQSATASPGLYMSTMAYPPLEPAGSKRRRSPDLLQAEANRRRHLDPQPLERVMPRHMP</sequence>
<feature type="domain" description="Myb-like" evidence="2">
    <location>
        <begin position="227"/>
        <end position="276"/>
    </location>
</feature>
<evidence type="ECO:0000313" key="5">
    <source>
        <dbReference type="Proteomes" id="UP001446871"/>
    </source>
</evidence>
<dbReference type="EMBL" id="JAQQWM010000002">
    <property type="protein sequence ID" value="KAK8077445.1"/>
    <property type="molecule type" value="Genomic_DNA"/>
</dbReference>
<reference evidence="4 5" key="1">
    <citation type="submission" date="2023-01" db="EMBL/GenBank/DDBJ databases">
        <title>Analysis of 21 Apiospora genomes using comparative genomics revels a genus with tremendous synthesis potential of carbohydrate active enzymes and secondary metabolites.</title>
        <authorList>
            <person name="Sorensen T."/>
        </authorList>
    </citation>
    <scope>NUCLEOTIDE SEQUENCE [LARGE SCALE GENOMIC DNA]</scope>
    <source>
        <strain evidence="4 5">CBS 83171</strain>
    </source>
</reference>
<dbReference type="InterPro" id="IPR053095">
    <property type="entry name" value="Actin-binding/GATA_Znf"/>
</dbReference>
<dbReference type="Proteomes" id="UP001446871">
    <property type="component" value="Unassembled WGS sequence"/>
</dbReference>
<feature type="domain" description="HTH myb-type" evidence="3">
    <location>
        <begin position="227"/>
        <end position="280"/>
    </location>
</feature>
<dbReference type="PROSITE" id="PS51294">
    <property type="entry name" value="HTH_MYB"/>
    <property type="match status" value="1"/>
</dbReference>
<dbReference type="PANTHER" id="PTHR23246">
    <property type="entry name" value="NEW-GLUE PROTEIN"/>
    <property type="match status" value="1"/>
</dbReference>
<evidence type="ECO:0000313" key="4">
    <source>
        <dbReference type="EMBL" id="KAK8077445.1"/>
    </source>
</evidence>